<accession>A0AAD3H2V1</accession>
<comment type="caution">
    <text evidence="1">The sequence shown here is derived from an EMBL/GenBank/DDBJ whole genome shotgun (WGS) entry which is preliminary data.</text>
</comment>
<dbReference type="AlphaFoldDB" id="A0AAD3H2V1"/>
<dbReference type="Gene3D" id="1.25.40.20">
    <property type="entry name" value="Ankyrin repeat-containing domain"/>
    <property type="match status" value="1"/>
</dbReference>
<proteinExistence type="predicted"/>
<organism evidence="1 2">
    <name type="scientific">Chaetoceros tenuissimus</name>
    <dbReference type="NCBI Taxonomy" id="426638"/>
    <lineage>
        <taxon>Eukaryota</taxon>
        <taxon>Sar</taxon>
        <taxon>Stramenopiles</taxon>
        <taxon>Ochrophyta</taxon>
        <taxon>Bacillariophyta</taxon>
        <taxon>Coscinodiscophyceae</taxon>
        <taxon>Chaetocerotophycidae</taxon>
        <taxon>Chaetocerotales</taxon>
        <taxon>Chaetocerotaceae</taxon>
        <taxon>Chaetoceros</taxon>
    </lineage>
</organism>
<evidence type="ECO:0008006" key="3">
    <source>
        <dbReference type="Google" id="ProtNLM"/>
    </source>
</evidence>
<evidence type="ECO:0000313" key="2">
    <source>
        <dbReference type="Proteomes" id="UP001054902"/>
    </source>
</evidence>
<dbReference type="InterPro" id="IPR052050">
    <property type="entry name" value="SecEffector_AnkRepeat"/>
</dbReference>
<gene>
    <name evidence="1" type="ORF">CTEN210_04345</name>
</gene>
<dbReference type="PANTHER" id="PTHR46586:SF3">
    <property type="entry name" value="ANKYRIN REPEAT-CONTAINING PROTEIN"/>
    <property type="match status" value="1"/>
</dbReference>
<reference evidence="1 2" key="1">
    <citation type="journal article" date="2021" name="Sci. Rep.">
        <title>The genome of the diatom Chaetoceros tenuissimus carries an ancient integrated fragment of an extant virus.</title>
        <authorList>
            <person name="Hongo Y."/>
            <person name="Kimura K."/>
            <person name="Takaki Y."/>
            <person name="Yoshida Y."/>
            <person name="Baba S."/>
            <person name="Kobayashi G."/>
            <person name="Nagasaki K."/>
            <person name="Hano T."/>
            <person name="Tomaru Y."/>
        </authorList>
    </citation>
    <scope>NUCLEOTIDE SEQUENCE [LARGE SCALE GENOMIC DNA]</scope>
    <source>
        <strain evidence="1 2">NIES-3715</strain>
    </source>
</reference>
<dbReference type="InterPro" id="IPR036770">
    <property type="entry name" value="Ankyrin_rpt-contain_sf"/>
</dbReference>
<name>A0AAD3H2V1_9STRA</name>
<evidence type="ECO:0000313" key="1">
    <source>
        <dbReference type="EMBL" id="GFH47869.1"/>
    </source>
</evidence>
<keyword evidence="2" id="KW-1185">Reference proteome</keyword>
<dbReference type="Proteomes" id="UP001054902">
    <property type="component" value="Unassembled WGS sequence"/>
</dbReference>
<sequence length="656" mass="75918">MMIQSEFEKEVSLKPKKVVTLSKLVERGHLHVLKYLYEELHYFLGLQRYCKPAIEYGKIEILQWLREIGIMDNDDLCIGFMDDAYLKNNLDYCECAIKSGNVQSLKWLLEIGGYKINDENSKVLAGAISTKSLEMIQYCFDLGYDNFNAYGVKNAIENTGSVEVFRLMYELGYEFRLQRYCKPAIEYGKIEILQWLREIGIMDNDDLCIGFMDDAYLKNNLDYCECAIKSGNVQSLKWLLEIGGYKINDENSKVLAGAISTKSLEMIQYCFDLGYDNFNAYGVKNAIENTGSVEVFRLMYELGYEFSEMKEWFAYKVAEYFEIIKFLRSISIPWCGDIMKHIVGGGTLEMIQYAHEDGCPWTTPGEEYYHLLKSFSFSLDKLNYLIDNGCTFDYENLRSSNLNSVLIEKKELGLLDYFIGKNSNFDSKLFTQMFKSRSNPWFEGISYLLEKGKDMQNFTSLEEVFRTRREIDGIKYFHSLGLPWCLDCTRNTLFLSQIACHVDLEDVKWAYENGCKGGDLVSYVKKEWRETFGIRHRSQWKANQAFFAENGLLDEAFLEKSGLKKLGSKNVQEIGDAQLSSFIDGYVSREDSFLEMDFTSLKNLVDHGFKFSSESEKESVCNEAYNGCCGYSQNEDHRKDYRKRLALFVGMGVRDL</sequence>
<dbReference type="PANTHER" id="PTHR46586">
    <property type="entry name" value="ANKYRIN REPEAT-CONTAINING PROTEIN"/>
    <property type="match status" value="1"/>
</dbReference>
<dbReference type="EMBL" id="BLLK01000023">
    <property type="protein sequence ID" value="GFH47869.1"/>
    <property type="molecule type" value="Genomic_DNA"/>
</dbReference>
<protein>
    <recommendedName>
        <fullName evidence="3">Ankyrin repeat protein</fullName>
    </recommendedName>
</protein>
<dbReference type="SUPFAM" id="SSF140860">
    <property type="entry name" value="Pseudo ankyrin repeat-like"/>
    <property type="match status" value="1"/>
</dbReference>
<dbReference type="SUPFAM" id="SSF48403">
    <property type="entry name" value="Ankyrin repeat"/>
    <property type="match status" value="1"/>
</dbReference>